<evidence type="ECO:0000256" key="1">
    <source>
        <dbReference type="SAM" id="MobiDB-lite"/>
    </source>
</evidence>
<feature type="region of interest" description="Disordered" evidence="1">
    <location>
        <begin position="1"/>
        <end position="26"/>
    </location>
</feature>
<organism evidence="2">
    <name type="scientific">Castellaniella ginsengisoli</name>
    <dbReference type="NCBI Taxonomy" id="546114"/>
    <lineage>
        <taxon>Bacteria</taxon>
        <taxon>Pseudomonadati</taxon>
        <taxon>Pseudomonadota</taxon>
        <taxon>Betaproteobacteria</taxon>
        <taxon>Burkholderiales</taxon>
        <taxon>Alcaligenaceae</taxon>
        <taxon>Castellaniella</taxon>
    </lineage>
</organism>
<dbReference type="AlphaFoldDB" id="A0AB39CSB8"/>
<accession>A0AB39CSB8</accession>
<dbReference type="RefSeq" id="WP_368647780.1">
    <property type="nucleotide sequence ID" value="NZ_CP158253.1"/>
</dbReference>
<reference evidence="2" key="1">
    <citation type="submission" date="2024-05" db="EMBL/GenBank/DDBJ databases">
        <authorList>
            <person name="Luo Y.-C."/>
            <person name="Nicholds J."/>
            <person name="Mortimer T."/>
            <person name="Maboni G."/>
        </authorList>
    </citation>
    <scope>NUCLEOTIDE SEQUENCE</scope>
    <source>
        <strain evidence="3">150221</strain>
        <strain evidence="2">153271</strain>
    </source>
</reference>
<sequence length="168" mass="18418">MLSLDHQIGQFTNFNPRPEKHGPESVPGADLKISMTVSNDVLAEFHPTLKSTLFREPNPGEEDLVDKAATGVPELNRLRFGNKIGSLRWHHEIVGADLTIHYGTGKNEIELSDVTVDGFVLEPMDGGSVVITFRVKCNPNEKQGGQLFTLMGGEIEFSLVPPEDGPIQ</sequence>
<proteinExistence type="predicted"/>
<evidence type="ECO:0000313" key="2">
    <source>
        <dbReference type="EMBL" id="XDJ45077.1"/>
    </source>
</evidence>
<dbReference type="EMBL" id="CP158253">
    <property type="protein sequence ID" value="XDJ45077.1"/>
    <property type="molecule type" value="Genomic_DNA"/>
</dbReference>
<protein>
    <submittedName>
        <fullName evidence="2">Uncharacterized protein</fullName>
    </submittedName>
</protein>
<evidence type="ECO:0000313" key="3">
    <source>
        <dbReference type="EMBL" id="XDJ55700.1"/>
    </source>
</evidence>
<dbReference type="GeneID" id="93065964"/>
<gene>
    <name evidence="3" type="ORF">ABRZ00_00480</name>
    <name evidence="2" type="ORF">ABRZ02_01910</name>
</gene>
<dbReference type="KEGG" id="cgin:ABRZ00_00480"/>
<name>A0AB39CSB8_9BURK</name>
<dbReference type="EMBL" id="CP158257">
    <property type="protein sequence ID" value="XDJ55700.1"/>
    <property type="molecule type" value="Genomic_DNA"/>
</dbReference>